<dbReference type="STRING" id="1314800.A0A1B7MJ10"/>
<dbReference type="InterPro" id="IPR001343">
    <property type="entry name" value="Hemolysn_Ca-bd"/>
</dbReference>
<sequence length="375" mass="43691">MLQTQDGEDWLQTQDGQDWLQTRDGRGWIQTWSGRDWLQTQSGRVWMQTNDGRDWLQTKDGRDWLQIQGGQDWLQTQGGRDWLQIQDGQDWLQTQEGQSWLQTQNGLEWLPTPGGRDWLLTRGGRDWLRTKHGREWLCTTWLRTQGGHDWLQTQDGQIWLQTRNGEDWLQTSHGRAWQSTPAASVRVTMAEFSGTLEEMDRHTLTAVPELSSQPVFQVIQQFKSLPDFLMFPAFLALRHQDHSTSALPQSHFRPDREIIHAMTAFMDFANEAQERSRSTSDALKYACQNWAVHLSRAPSPWHDELLNPIFMAFWNRYLLSWLERQWCLKGLRSCLVILSEGQKLAKEYLFVPTKKRKASSKVIASASSSSKKARH</sequence>
<proteinExistence type="predicted"/>
<dbReference type="Pfam" id="PF00353">
    <property type="entry name" value="HemolysinCabind"/>
    <property type="match status" value="2"/>
</dbReference>
<keyword evidence="2" id="KW-1185">Reference proteome</keyword>
<dbReference type="Proteomes" id="UP000092154">
    <property type="component" value="Unassembled WGS sequence"/>
</dbReference>
<dbReference type="OrthoDB" id="4760524at2759"/>
<dbReference type="SUPFAM" id="SSF51120">
    <property type="entry name" value="beta-Roll"/>
    <property type="match status" value="1"/>
</dbReference>
<dbReference type="Gene3D" id="2.150.10.10">
    <property type="entry name" value="Serralysin-like metalloprotease, C-terminal"/>
    <property type="match status" value="1"/>
</dbReference>
<dbReference type="InParanoid" id="A0A1B7MJ10"/>
<protein>
    <submittedName>
        <fullName evidence="1">Uncharacterized protein</fullName>
    </submittedName>
</protein>
<dbReference type="AlphaFoldDB" id="A0A1B7MJ10"/>
<name>A0A1B7MJ10_9AGAM</name>
<dbReference type="EMBL" id="KV448968">
    <property type="protein sequence ID" value="OAX32583.1"/>
    <property type="molecule type" value="Genomic_DNA"/>
</dbReference>
<dbReference type="GO" id="GO:0005509">
    <property type="term" value="F:calcium ion binding"/>
    <property type="evidence" value="ECO:0007669"/>
    <property type="project" value="InterPro"/>
</dbReference>
<accession>A0A1B7MJ10</accession>
<dbReference type="InterPro" id="IPR011049">
    <property type="entry name" value="Serralysin-like_metalloprot_C"/>
</dbReference>
<evidence type="ECO:0000313" key="2">
    <source>
        <dbReference type="Proteomes" id="UP000092154"/>
    </source>
</evidence>
<organism evidence="1 2">
    <name type="scientific">Rhizopogon vinicolor AM-OR11-026</name>
    <dbReference type="NCBI Taxonomy" id="1314800"/>
    <lineage>
        <taxon>Eukaryota</taxon>
        <taxon>Fungi</taxon>
        <taxon>Dikarya</taxon>
        <taxon>Basidiomycota</taxon>
        <taxon>Agaricomycotina</taxon>
        <taxon>Agaricomycetes</taxon>
        <taxon>Agaricomycetidae</taxon>
        <taxon>Boletales</taxon>
        <taxon>Suillineae</taxon>
        <taxon>Rhizopogonaceae</taxon>
        <taxon>Rhizopogon</taxon>
    </lineage>
</organism>
<gene>
    <name evidence="1" type="ORF">K503DRAFT_805107</name>
</gene>
<evidence type="ECO:0000313" key="1">
    <source>
        <dbReference type="EMBL" id="OAX32583.1"/>
    </source>
</evidence>
<reference evidence="1 2" key="1">
    <citation type="submission" date="2016-06" db="EMBL/GenBank/DDBJ databases">
        <title>Comparative genomics of the ectomycorrhizal sister species Rhizopogon vinicolor and Rhizopogon vesiculosus (Basidiomycota: Boletales) reveals a divergence of the mating type B locus.</title>
        <authorList>
            <consortium name="DOE Joint Genome Institute"/>
            <person name="Mujic A.B."/>
            <person name="Kuo A."/>
            <person name="Tritt A."/>
            <person name="Lipzen A."/>
            <person name="Chen C."/>
            <person name="Johnson J."/>
            <person name="Sharma A."/>
            <person name="Barry K."/>
            <person name="Grigoriev I.V."/>
            <person name="Spatafora J.W."/>
        </authorList>
    </citation>
    <scope>NUCLEOTIDE SEQUENCE [LARGE SCALE GENOMIC DNA]</scope>
    <source>
        <strain evidence="1 2">AM-OR11-026</strain>
    </source>
</reference>